<dbReference type="InterPro" id="IPR051206">
    <property type="entry name" value="NAMLAA_amidase_2"/>
</dbReference>
<evidence type="ECO:0000259" key="5">
    <source>
        <dbReference type="SMART" id="SM00644"/>
    </source>
</evidence>
<name>A0A9D1UPD6_9FIRM</name>
<comment type="catalytic activity">
    <reaction evidence="1">
        <text>Hydrolyzes the link between N-acetylmuramoyl residues and L-amino acid residues in certain cell-wall glycopeptides.</text>
        <dbReference type="EC" id="3.5.1.28"/>
    </reaction>
</comment>
<protein>
    <recommendedName>
        <fullName evidence="2">N-acetylmuramoyl-L-alanine amidase</fullName>
        <ecNumber evidence="2">3.5.1.28</ecNumber>
    </recommendedName>
</protein>
<evidence type="ECO:0000313" key="6">
    <source>
        <dbReference type="EMBL" id="HIW94081.1"/>
    </source>
</evidence>
<dbReference type="SUPFAM" id="SSF55846">
    <property type="entry name" value="N-acetylmuramoyl-L-alanine amidase-like"/>
    <property type="match status" value="1"/>
</dbReference>
<comment type="caution">
    <text evidence="6">The sequence shown here is derived from an EMBL/GenBank/DDBJ whole genome shotgun (WGS) entry which is preliminary data.</text>
</comment>
<dbReference type="EC" id="3.5.1.28" evidence="2"/>
<dbReference type="InterPro" id="IPR002502">
    <property type="entry name" value="Amidase_domain"/>
</dbReference>
<reference evidence="6" key="1">
    <citation type="journal article" date="2021" name="PeerJ">
        <title>Extensive microbial diversity within the chicken gut microbiome revealed by metagenomics and culture.</title>
        <authorList>
            <person name="Gilroy R."/>
            <person name="Ravi A."/>
            <person name="Getino M."/>
            <person name="Pursley I."/>
            <person name="Horton D.L."/>
            <person name="Alikhan N.F."/>
            <person name="Baker D."/>
            <person name="Gharbi K."/>
            <person name="Hall N."/>
            <person name="Watson M."/>
            <person name="Adriaenssens E.M."/>
            <person name="Foster-Nyarko E."/>
            <person name="Jarju S."/>
            <person name="Secka A."/>
            <person name="Antonio M."/>
            <person name="Oren A."/>
            <person name="Chaudhuri R.R."/>
            <person name="La Ragione R."/>
            <person name="Hildebrand F."/>
            <person name="Pallen M.J."/>
        </authorList>
    </citation>
    <scope>NUCLEOTIDE SEQUENCE</scope>
    <source>
        <strain evidence="6">ChiGjej6B6-1540</strain>
    </source>
</reference>
<dbReference type="Pfam" id="PF01510">
    <property type="entry name" value="Amidase_2"/>
    <property type="match status" value="1"/>
</dbReference>
<dbReference type="CDD" id="cd06583">
    <property type="entry name" value="PGRP"/>
    <property type="match status" value="1"/>
</dbReference>
<gene>
    <name evidence="6" type="ORF">H9868_06020</name>
</gene>
<proteinExistence type="predicted"/>
<evidence type="ECO:0000256" key="1">
    <source>
        <dbReference type="ARBA" id="ARBA00001561"/>
    </source>
</evidence>
<dbReference type="GO" id="GO:0008745">
    <property type="term" value="F:N-acetylmuramoyl-L-alanine amidase activity"/>
    <property type="evidence" value="ECO:0007669"/>
    <property type="project" value="UniProtKB-EC"/>
</dbReference>
<dbReference type="GO" id="GO:0009254">
    <property type="term" value="P:peptidoglycan turnover"/>
    <property type="evidence" value="ECO:0007669"/>
    <property type="project" value="TreeGrafter"/>
</dbReference>
<dbReference type="GO" id="GO:0009253">
    <property type="term" value="P:peptidoglycan catabolic process"/>
    <property type="evidence" value="ECO:0007669"/>
    <property type="project" value="InterPro"/>
</dbReference>
<dbReference type="SMART" id="SM00644">
    <property type="entry name" value="Ami_2"/>
    <property type="match status" value="1"/>
</dbReference>
<evidence type="ECO:0000313" key="7">
    <source>
        <dbReference type="Proteomes" id="UP000824192"/>
    </source>
</evidence>
<dbReference type="Proteomes" id="UP000824192">
    <property type="component" value="Unassembled WGS sequence"/>
</dbReference>
<dbReference type="EMBL" id="DXGA01000123">
    <property type="protein sequence ID" value="HIW94081.1"/>
    <property type="molecule type" value="Genomic_DNA"/>
</dbReference>
<dbReference type="InterPro" id="IPR036505">
    <property type="entry name" value="Amidase/PGRP_sf"/>
</dbReference>
<feature type="domain" description="N-acetylmuramoyl-L-alanine amidase" evidence="5">
    <location>
        <begin position="68"/>
        <end position="196"/>
    </location>
</feature>
<dbReference type="GO" id="GO:0071555">
    <property type="term" value="P:cell wall organization"/>
    <property type="evidence" value="ECO:0007669"/>
    <property type="project" value="UniProtKB-KW"/>
</dbReference>
<dbReference type="Gene3D" id="3.40.80.10">
    <property type="entry name" value="Peptidoglycan recognition protein-like"/>
    <property type="match status" value="1"/>
</dbReference>
<keyword evidence="3" id="KW-0378">Hydrolase</keyword>
<evidence type="ECO:0000256" key="4">
    <source>
        <dbReference type="ARBA" id="ARBA00023316"/>
    </source>
</evidence>
<sequence>MEETRTRGGKRVAPRKRRGVRLPPLWILAALVVVLLLAKGVQVVFFSAPKDPAVPEWVRQELLEVNEYSRPGTELEQVNGIVIHYVGNSGTTAQQNRSYFAGLAQSGETYASSHFLVGLDGEIIQCVPLDEIAYCSSQRNVDTISIECCHPDAEGKFNEATYQSLLKLTRWLMDTYDLTTEQVIRHYDVTGKECPLYYVRHPDAWQQFLTDLKNTPSTDT</sequence>
<dbReference type="AlphaFoldDB" id="A0A9D1UPD6"/>
<dbReference type="PANTHER" id="PTHR30417:SF1">
    <property type="entry name" value="N-ACETYLMURAMOYL-L-ALANINE AMIDASE AMID"/>
    <property type="match status" value="1"/>
</dbReference>
<reference evidence="6" key="2">
    <citation type="submission" date="2021-04" db="EMBL/GenBank/DDBJ databases">
        <authorList>
            <person name="Gilroy R."/>
        </authorList>
    </citation>
    <scope>NUCLEOTIDE SEQUENCE</scope>
    <source>
        <strain evidence="6">ChiGjej6B6-1540</strain>
    </source>
</reference>
<evidence type="ECO:0000256" key="2">
    <source>
        <dbReference type="ARBA" id="ARBA00011901"/>
    </source>
</evidence>
<organism evidence="6 7">
    <name type="scientific">Candidatus Flavonifractor merdipullorum</name>
    <dbReference type="NCBI Taxonomy" id="2838590"/>
    <lineage>
        <taxon>Bacteria</taxon>
        <taxon>Bacillati</taxon>
        <taxon>Bacillota</taxon>
        <taxon>Clostridia</taxon>
        <taxon>Eubacteriales</taxon>
        <taxon>Oscillospiraceae</taxon>
        <taxon>Flavonifractor</taxon>
    </lineage>
</organism>
<accession>A0A9D1UPD6</accession>
<keyword evidence="4" id="KW-0961">Cell wall biogenesis/degradation</keyword>
<dbReference type="PANTHER" id="PTHR30417">
    <property type="entry name" value="N-ACETYLMURAMOYL-L-ALANINE AMIDASE AMID"/>
    <property type="match status" value="1"/>
</dbReference>
<evidence type="ECO:0000256" key="3">
    <source>
        <dbReference type="ARBA" id="ARBA00022801"/>
    </source>
</evidence>